<keyword evidence="2" id="KW-1185">Reference proteome</keyword>
<sequence>MKTVSYTPHKYGLVPDRMVVKDHAHADPELAAALDGCRVGDWKPAMEALVKVGKDWDRRGLYVFELGFAAARGPRWLDFWRQAEPSSADAAVVYAQSMVTRAWDARGGYSASLTSRHQFESFHKILRVCVGFALKATELVPEDPTPWTTLVTAARGLQYSNLDFEPVWQELLIRDALNRRAHVQALQYWQPKWYGSRELADTFVEETAIRAPGSALAFQLRIENQMEIWLDRERRGGREAFFRRGPGRAPLTKALDEYWDGTVPTARGQGAGDGNRLAWALTTVGRWDEACEVWKEIGGCLIDSSPWLYVRDPAAVFVELRREAFVRASVRAGRRPES</sequence>
<gene>
    <name evidence="1" type="ORF">GCM10009839_24720</name>
</gene>
<evidence type="ECO:0000313" key="2">
    <source>
        <dbReference type="Proteomes" id="UP001500751"/>
    </source>
</evidence>
<dbReference type="EMBL" id="BAAAQN010000011">
    <property type="protein sequence ID" value="GAA2025603.1"/>
    <property type="molecule type" value="Genomic_DNA"/>
</dbReference>
<proteinExistence type="predicted"/>
<protein>
    <recommendedName>
        <fullName evidence="3">DUF4034 domain-containing protein</fullName>
    </recommendedName>
</protein>
<evidence type="ECO:0008006" key="3">
    <source>
        <dbReference type="Google" id="ProtNLM"/>
    </source>
</evidence>
<organism evidence="1 2">
    <name type="scientific">Catenulispora yoronensis</name>
    <dbReference type="NCBI Taxonomy" id="450799"/>
    <lineage>
        <taxon>Bacteria</taxon>
        <taxon>Bacillati</taxon>
        <taxon>Actinomycetota</taxon>
        <taxon>Actinomycetes</taxon>
        <taxon>Catenulisporales</taxon>
        <taxon>Catenulisporaceae</taxon>
        <taxon>Catenulispora</taxon>
    </lineage>
</organism>
<comment type="caution">
    <text evidence="1">The sequence shown here is derived from an EMBL/GenBank/DDBJ whole genome shotgun (WGS) entry which is preliminary data.</text>
</comment>
<dbReference type="Proteomes" id="UP001500751">
    <property type="component" value="Unassembled WGS sequence"/>
</dbReference>
<reference evidence="1 2" key="1">
    <citation type="journal article" date="2019" name="Int. J. Syst. Evol. Microbiol.">
        <title>The Global Catalogue of Microorganisms (GCM) 10K type strain sequencing project: providing services to taxonomists for standard genome sequencing and annotation.</title>
        <authorList>
            <consortium name="The Broad Institute Genomics Platform"/>
            <consortium name="The Broad Institute Genome Sequencing Center for Infectious Disease"/>
            <person name="Wu L."/>
            <person name="Ma J."/>
        </authorList>
    </citation>
    <scope>NUCLEOTIDE SEQUENCE [LARGE SCALE GENOMIC DNA]</scope>
    <source>
        <strain evidence="1 2">JCM 16014</strain>
    </source>
</reference>
<accession>A0ABN2U0A7</accession>
<evidence type="ECO:0000313" key="1">
    <source>
        <dbReference type="EMBL" id="GAA2025603.1"/>
    </source>
</evidence>
<name>A0ABN2U0A7_9ACTN</name>